<protein>
    <submittedName>
        <fullName evidence="1">ARID DNA-binding domain-containing protein</fullName>
    </submittedName>
</protein>
<accession>A0A2U1NXZ5</accession>
<proteinExistence type="predicted"/>
<keyword evidence="2" id="KW-1185">Reference proteome</keyword>
<dbReference type="STRING" id="35608.A0A2U1NXZ5"/>
<dbReference type="GO" id="GO:0003677">
    <property type="term" value="F:DNA binding"/>
    <property type="evidence" value="ECO:0007669"/>
    <property type="project" value="UniProtKB-KW"/>
</dbReference>
<evidence type="ECO:0000313" key="1">
    <source>
        <dbReference type="EMBL" id="PWA78327.1"/>
    </source>
</evidence>
<evidence type="ECO:0000313" key="2">
    <source>
        <dbReference type="Proteomes" id="UP000245207"/>
    </source>
</evidence>
<dbReference type="OrthoDB" id="1678912at2759"/>
<comment type="caution">
    <text evidence="1">The sequence shown here is derived from an EMBL/GenBank/DDBJ whole genome shotgun (WGS) entry which is preliminary data.</text>
</comment>
<dbReference type="EMBL" id="PKPP01002004">
    <property type="protein sequence ID" value="PWA78327.1"/>
    <property type="molecule type" value="Genomic_DNA"/>
</dbReference>
<organism evidence="1 2">
    <name type="scientific">Artemisia annua</name>
    <name type="common">Sweet wormwood</name>
    <dbReference type="NCBI Taxonomy" id="35608"/>
    <lineage>
        <taxon>Eukaryota</taxon>
        <taxon>Viridiplantae</taxon>
        <taxon>Streptophyta</taxon>
        <taxon>Embryophyta</taxon>
        <taxon>Tracheophyta</taxon>
        <taxon>Spermatophyta</taxon>
        <taxon>Magnoliopsida</taxon>
        <taxon>eudicotyledons</taxon>
        <taxon>Gunneridae</taxon>
        <taxon>Pentapetalae</taxon>
        <taxon>asterids</taxon>
        <taxon>campanulids</taxon>
        <taxon>Asterales</taxon>
        <taxon>Asteraceae</taxon>
        <taxon>Asteroideae</taxon>
        <taxon>Anthemideae</taxon>
        <taxon>Artemisiinae</taxon>
        <taxon>Artemisia</taxon>
    </lineage>
</organism>
<sequence>MSDILAQAVCLEEKAKTILSCEVQIYEFEDVVRMPKDLSAIIPTLDAVKGALSVLKFWLTKFKPILVSDLSVMPVSNALLRFDTLKV</sequence>
<name>A0A2U1NXZ5_ARTAN</name>
<dbReference type="AlphaFoldDB" id="A0A2U1NXZ5"/>
<keyword evidence="1" id="KW-0238">DNA-binding</keyword>
<gene>
    <name evidence="1" type="ORF">CTI12_AA216330</name>
</gene>
<reference evidence="1 2" key="1">
    <citation type="journal article" date="2018" name="Mol. Plant">
        <title>The genome of Artemisia annua provides insight into the evolution of Asteraceae family and artemisinin biosynthesis.</title>
        <authorList>
            <person name="Shen Q."/>
            <person name="Zhang L."/>
            <person name="Liao Z."/>
            <person name="Wang S."/>
            <person name="Yan T."/>
            <person name="Shi P."/>
            <person name="Liu M."/>
            <person name="Fu X."/>
            <person name="Pan Q."/>
            <person name="Wang Y."/>
            <person name="Lv Z."/>
            <person name="Lu X."/>
            <person name="Zhang F."/>
            <person name="Jiang W."/>
            <person name="Ma Y."/>
            <person name="Chen M."/>
            <person name="Hao X."/>
            <person name="Li L."/>
            <person name="Tang Y."/>
            <person name="Lv G."/>
            <person name="Zhou Y."/>
            <person name="Sun X."/>
            <person name="Brodelius P.E."/>
            <person name="Rose J.K.C."/>
            <person name="Tang K."/>
        </authorList>
    </citation>
    <scope>NUCLEOTIDE SEQUENCE [LARGE SCALE GENOMIC DNA]</scope>
    <source>
        <strain evidence="2">cv. Huhao1</strain>
        <tissue evidence="1">Leaf</tissue>
    </source>
</reference>
<dbReference type="Proteomes" id="UP000245207">
    <property type="component" value="Unassembled WGS sequence"/>
</dbReference>